<gene>
    <name evidence="2" type="ORF">EG849_14965</name>
</gene>
<sequence>MGAVISLRNGTAVGTILSALPHLFSSDILRTVLLAIIGAAASFAASVLLKWIARPKRKR</sequence>
<name>A0A3P3VZB8_9FLAO</name>
<dbReference type="EMBL" id="RQVR01000029">
    <property type="protein sequence ID" value="RRJ88060.1"/>
    <property type="molecule type" value="Genomic_DNA"/>
</dbReference>
<reference evidence="2 3" key="1">
    <citation type="submission" date="2018-11" db="EMBL/GenBank/DDBJ databases">
        <title>Flavobacterium sp. nov., YIM 102600 draft genome.</title>
        <authorList>
            <person name="Li G."/>
            <person name="Jiang Y."/>
        </authorList>
    </citation>
    <scope>NUCLEOTIDE SEQUENCE [LARGE SCALE GENOMIC DNA]</scope>
    <source>
        <strain evidence="2 3">YIM 102600</strain>
    </source>
</reference>
<feature type="transmembrane region" description="Helical" evidence="1">
    <location>
        <begin position="28"/>
        <end position="53"/>
    </location>
</feature>
<evidence type="ECO:0000313" key="2">
    <source>
        <dbReference type="EMBL" id="RRJ88060.1"/>
    </source>
</evidence>
<evidence type="ECO:0000256" key="1">
    <source>
        <dbReference type="SAM" id="Phobius"/>
    </source>
</evidence>
<dbReference type="RefSeq" id="WP_125014170.1">
    <property type="nucleotide sequence ID" value="NZ_RQVR01000029.1"/>
</dbReference>
<proteinExistence type="predicted"/>
<protein>
    <submittedName>
        <fullName evidence="2">Uncharacterized protein</fullName>
    </submittedName>
</protein>
<keyword evidence="1" id="KW-1133">Transmembrane helix</keyword>
<dbReference type="AlphaFoldDB" id="A0A3P3VZB8"/>
<organism evidence="2 3">
    <name type="scientific">Flavobacterium macacae</name>
    <dbReference type="NCBI Taxonomy" id="2488993"/>
    <lineage>
        <taxon>Bacteria</taxon>
        <taxon>Pseudomonadati</taxon>
        <taxon>Bacteroidota</taxon>
        <taxon>Flavobacteriia</taxon>
        <taxon>Flavobacteriales</taxon>
        <taxon>Flavobacteriaceae</taxon>
        <taxon>Flavobacterium</taxon>
    </lineage>
</organism>
<keyword evidence="1" id="KW-0472">Membrane</keyword>
<accession>A0A3P3VZB8</accession>
<dbReference type="Proteomes" id="UP000271937">
    <property type="component" value="Unassembled WGS sequence"/>
</dbReference>
<keyword evidence="3" id="KW-1185">Reference proteome</keyword>
<keyword evidence="1" id="KW-0812">Transmembrane</keyword>
<comment type="caution">
    <text evidence="2">The sequence shown here is derived from an EMBL/GenBank/DDBJ whole genome shotgun (WGS) entry which is preliminary data.</text>
</comment>
<evidence type="ECO:0000313" key="3">
    <source>
        <dbReference type="Proteomes" id="UP000271937"/>
    </source>
</evidence>